<reference evidence="1 2" key="1">
    <citation type="journal article" date="2023" name="Plant Dis.">
        <title>First Report of Diplodia intermedia Causing Canker and Dieback Diseases on Apple Trees in Canada.</title>
        <authorList>
            <person name="Ellouze W."/>
            <person name="Ilyukhin E."/>
            <person name="Sulman M."/>
            <person name="Ali S."/>
        </authorList>
    </citation>
    <scope>NUCLEOTIDE SEQUENCE [LARGE SCALE GENOMIC DNA]</scope>
    <source>
        <strain evidence="1 2">M45-28</strain>
    </source>
</reference>
<protein>
    <recommendedName>
        <fullName evidence="3">Fucose-specific lectin</fullName>
    </recommendedName>
</protein>
<keyword evidence="2" id="KW-1185">Reference proteome</keyword>
<evidence type="ECO:0000313" key="1">
    <source>
        <dbReference type="EMBL" id="KAL1639571.1"/>
    </source>
</evidence>
<comment type="caution">
    <text evidence="1">The sequence shown here is derived from an EMBL/GenBank/DDBJ whole genome shotgun (WGS) entry which is preliminary data.</text>
</comment>
<proteinExistence type="predicted"/>
<dbReference type="Gene3D" id="2.120.10.70">
    <property type="entry name" value="Fucose-specific lectin"/>
    <property type="match status" value="1"/>
</dbReference>
<name>A0ABR3TJP8_9PEZI</name>
<dbReference type="Proteomes" id="UP001521184">
    <property type="component" value="Unassembled WGS sequence"/>
</dbReference>
<organism evidence="1 2">
    <name type="scientific">Diplodia intermedia</name>
    <dbReference type="NCBI Taxonomy" id="856260"/>
    <lineage>
        <taxon>Eukaryota</taxon>
        <taxon>Fungi</taxon>
        <taxon>Dikarya</taxon>
        <taxon>Ascomycota</taxon>
        <taxon>Pezizomycotina</taxon>
        <taxon>Dothideomycetes</taxon>
        <taxon>Dothideomycetes incertae sedis</taxon>
        <taxon>Botryosphaeriales</taxon>
        <taxon>Botryosphaeriaceae</taxon>
        <taxon>Diplodia</taxon>
    </lineage>
</organism>
<dbReference type="EMBL" id="JAKEKT020000061">
    <property type="protein sequence ID" value="KAL1639571.1"/>
    <property type="molecule type" value="Genomic_DNA"/>
</dbReference>
<accession>A0ABR3TJP8</accession>
<gene>
    <name evidence="1" type="ORF">SLS58_007770</name>
</gene>
<sequence length="310" mass="34004">MGDFNSATNNWTFSAIRAQNNDTPIEPRNGTPIAAYNYLFGDSYPYPDFHIRFVDKNNTMRALWASNMSSDWSMEQKLDDQDLPVGTDSGLATYGPECPSENACDENNFVIYGIAGGKQYICYPFVEDGKPEQLKGWNYNGADSGSPLAVAPVPIVNSRNDTGTRVALYMRSAGNLVEMYGYLGQWGMSTFDLPTSIDDGGQLAAMNLHTTAQGSNTTDVLNSWVFITQSTGGVKLVYGGGFVPGDAWNSLNSIKSMEDVVPLSPVAATQAGKVYALEEKDDGTRRIVEWRRESGDDITFERVQEVETPE</sequence>
<evidence type="ECO:0008006" key="3">
    <source>
        <dbReference type="Google" id="ProtNLM"/>
    </source>
</evidence>
<evidence type="ECO:0000313" key="2">
    <source>
        <dbReference type="Proteomes" id="UP001521184"/>
    </source>
</evidence>